<sequence length="125" mass="14106">MAILVWQSPTGVLTFVVLLFRRSVYPKPLPLSILNELPSLAASCWPHCKKSCSRWCGLLNGITTLVLRIFGIRTNVRISGALSKEELRTIVNESQSKISRRNQDMLISVLDLEKVTVEDIMVPRQ</sequence>
<organism evidence="1">
    <name type="scientific">Serratia fonticola</name>
    <dbReference type="NCBI Taxonomy" id="47917"/>
    <lineage>
        <taxon>Bacteria</taxon>
        <taxon>Pseudomonadati</taxon>
        <taxon>Pseudomonadota</taxon>
        <taxon>Gammaproteobacteria</taxon>
        <taxon>Enterobacterales</taxon>
        <taxon>Yersiniaceae</taxon>
        <taxon>Serratia</taxon>
    </lineage>
</organism>
<dbReference type="EMBL" id="CABEEZ010000116">
    <property type="protein sequence ID" value="VTR46769.1"/>
    <property type="molecule type" value="Genomic_DNA"/>
</dbReference>
<name>A0A4U9VM82_SERFO</name>
<reference evidence="1" key="1">
    <citation type="submission" date="2019-05" db="EMBL/GenBank/DDBJ databases">
        <authorList>
            <consortium name="Pathogen Informatics"/>
        </authorList>
    </citation>
    <scope>NUCLEOTIDE SEQUENCE [LARGE SCALE GENOMIC DNA]</scope>
    <source>
        <strain evidence="1">NCTC12965</strain>
    </source>
</reference>
<dbReference type="AlphaFoldDB" id="A0A4U9VM82"/>
<protein>
    <submittedName>
        <fullName evidence="1">Mg2+ and Co2+ transporter CorB</fullName>
    </submittedName>
</protein>
<proteinExistence type="predicted"/>
<gene>
    <name evidence="1" type="primary">yfjD_1</name>
    <name evidence="1" type="ORF">NCTC12965_05428</name>
</gene>
<evidence type="ECO:0000313" key="1">
    <source>
        <dbReference type="EMBL" id="VTR46769.1"/>
    </source>
</evidence>
<accession>A0A4U9VM82</accession>